<name>A0ACC6R7K6_9GAMM</name>
<proteinExistence type="predicted"/>
<reference evidence="1" key="1">
    <citation type="submission" date="2024-02" db="EMBL/GenBank/DDBJ databases">
        <title>Bacteria isolated from the canopy kelp, Nereocystis luetkeana.</title>
        <authorList>
            <person name="Pfister C.A."/>
            <person name="Younker I.T."/>
            <person name="Light S.H."/>
        </authorList>
    </citation>
    <scope>NUCLEOTIDE SEQUENCE</scope>
    <source>
        <strain evidence="1">TN.2.01</strain>
    </source>
</reference>
<dbReference type="EMBL" id="JBAKAX010000022">
    <property type="protein sequence ID" value="MEL0605781.1"/>
    <property type="molecule type" value="Genomic_DNA"/>
</dbReference>
<organism evidence="1 2">
    <name type="scientific">Pseudoalteromonas undina</name>
    <dbReference type="NCBI Taxonomy" id="43660"/>
    <lineage>
        <taxon>Bacteria</taxon>
        <taxon>Pseudomonadati</taxon>
        <taxon>Pseudomonadota</taxon>
        <taxon>Gammaproteobacteria</taxon>
        <taxon>Alteromonadales</taxon>
        <taxon>Pseudoalteromonadaceae</taxon>
        <taxon>Pseudoalteromonas</taxon>
    </lineage>
</organism>
<evidence type="ECO:0000313" key="1">
    <source>
        <dbReference type="EMBL" id="MEL0605781.1"/>
    </source>
</evidence>
<comment type="caution">
    <text evidence="1">The sequence shown here is derived from an EMBL/GenBank/DDBJ whole genome shotgun (WGS) entry which is preliminary data.</text>
</comment>
<dbReference type="Proteomes" id="UP001374952">
    <property type="component" value="Unassembled WGS sequence"/>
</dbReference>
<protein>
    <submittedName>
        <fullName evidence="1">Uncharacterized protein</fullName>
    </submittedName>
</protein>
<evidence type="ECO:0000313" key="2">
    <source>
        <dbReference type="Proteomes" id="UP001374952"/>
    </source>
</evidence>
<accession>A0ACC6R7K6</accession>
<keyword evidence="2" id="KW-1185">Reference proteome</keyword>
<sequence length="92" mass="10629">MMMRLWVIKNGTYPLELITFLRAKNQEKIIAIPQYVDPDEYLYLGAKSYATYQSALTKVGALMDKMNYPEALHIFKENHPLSVSKAAQKNDF</sequence>
<gene>
    <name evidence="1" type="ORF">V6250_16535</name>
</gene>